<dbReference type="Gene3D" id="3.40.50.150">
    <property type="entry name" value="Vaccinia Virus protein VP39"/>
    <property type="match status" value="1"/>
</dbReference>
<dbReference type="PaxDb" id="1148-1652828"/>
<dbReference type="SUPFAM" id="SSF53335">
    <property type="entry name" value="S-adenosyl-L-methionine-dependent methyltransferases"/>
    <property type="match status" value="1"/>
</dbReference>
<dbReference type="DNASU" id="954381"/>
<dbReference type="InParanoid" id="P73700"/>
<dbReference type="Proteomes" id="UP000001425">
    <property type="component" value="Chromosome"/>
</dbReference>
<evidence type="ECO:0000259" key="1">
    <source>
        <dbReference type="Pfam" id="PF08241"/>
    </source>
</evidence>
<feature type="domain" description="Methyltransferase type 11" evidence="1">
    <location>
        <begin position="31"/>
        <end position="87"/>
    </location>
</feature>
<dbReference type="PIR" id="S77189">
    <property type="entry name" value="S77189"/>
</dbReference>
<dbReference type="CDD" id="cd02440">
    <property type="entry name" value="AdoMet_MTases"/>
    <property type="match status" value="1"/>
</dbReference>
<reference evidence="2 3" key="1">
    <citation type="journal article" date="1995" name="DNA Res.">
        <title>Sequence analysis of the genome of the unicellular cyanobacterium Synechocystis sp. strain PCC6803. I. Sequence features in the 1 Mb region from map positions 64% to 92% of the genome.</title>
        <authorList>
            <person name="Kaneko T."/>
            <person name="Tanaka A."/>
            <person name="Sato S."/>
            <person name="Kotani H."/>
            <person name="Sazuka T."/>
            <person name="Miyajima N."/>
            <person name="Sugiura M."/>
            <person name="Tabata S."/>
        </authorList>
    </citation>
    <scope>NUCLEOTIDE SEQUENCE [LARGE SCALE GENOMIC DNA]</scope>
    <source>
        <strain evidence="3">ATCC 27184 / PCC 6803 / Kazusa</strain>
    </source>
</reference>
<protein>
    <submittedName>
        <fullName evidence="2">Slr1815 protein</fullName>
    </submittedName>
</protein>
<dbReference type="GO" id="GO:0008757">
    <property type="term" value="F:S-adenosylmethionine-dependent methyltransferase activity"/>
    <property type="evidence" value="ECO:0007669"/>
    <property type="project" value="InterPro"/>
</dbReference>
<dbReference type="EnsemblBacteria" id="BAA17747">
    <property type="protein sequence ID" value="BAA17747"/>
    <property type="gene ID" value="BAA17747"/>
</dbReference>
<sequence>MTQTEIIKLHIGGKEVSPEWRIVDVLDRPEVDYVCNASNLSMFEDNSVDVIYASHVLEHFYYNIDDELTSTLKEWHRVLRIGGKLMISVPDLKTLCWLYLHPNSHPLERHHIMRMMFGGQMDVYDVHKVGLDEEILGMYLEMAGFENYERVTEFDLFQDCSLIRLADTYISLNVIALK</sequence>
<dbReference type="EMBL" id="BA000022">
    <property type="protein sequence ID" value="BAA17747.1"/>
    <property type="molecule type" value="Genomic_DNA"/>
</dbReference>
<proteinExistence type="predicted"/>
<organism evidence="2 3">
    <name type="scientific">Synechocystis sp. (strain ATCC 27184 / PCC 6803 / Kazusa)</name>
    <dbReference type="NCBI Taxonomy" id="1111708"/>
    <lineage>
        <taxon>Bacteria</taxon>
        <taxon>Bacillati</taxon>
        <taxon>Cyanobacteriota</taxon>
        <taxon>Cyanophyceae</taxon>
        <taxon>Synechococcales</taxon>
        <taxon>Merismopediaceae</taxon>
        <taxon>Synechocystis</taxon>
    </lineage>
</organism>
<dbReference type="KEGG" id="syn:slr1815"/>
<dbReference type="Pfam" id="PF08241">
    <property type="entry name" value="Methyltransf_11"/>
    <property type="match status" value="1"/>
</dbReference>
<reference evidence="2 3" key="2">
    <citation type="journal article" date="1996" name="DNA Res.">
        <title>Sequence analysis of the genome of the unicellular cyanobacterium Synechocystis sp. strain PCC6803. II. Sequence determination of the entire genome and assignment of potential protein-coding regions.</title>
        <authorList>
            <person name="Kaneko T."/>
            <person name="Sato S."/>
            <person name="Kotani H."/>
            <person name="Tanaka A."/>
            <person name="Asamizu E."/>
            <person name="Nakamura Y."/>
            <person name="Miyajima N."/>
            <person name="Hirosawa M."/>
            <person name="Sugiura M."/>
            <person name="Sasamoto S."/>
            <person name="Kimura T."/>
            <person name="Hosouchi T."/>
            <person name="Matsuno A."/>
            <person name="Muraki A."/>
            <person name="Nakazaki N."/>
            <person name="Naruo K."/>
            <person name="Okumura S."/>
            <person name="Shimpo S."/>
            <person name="Takeuchi C."/>
            <person name="Wada T."/>
            <person name="Watanabe A."/>
            <person name="Yamada M."/>
            <person name="Yasuda M."/>
            <person name="Tabata S."/>
        </authorList>
    </citation>
    <scope>NUCLEOTIDE SEQUENCE [LARGE SCALE GENOMIC DNA]</scope>
    <source>
        <strain evidence="3">ATCC 27184 / PCC 6803 / Kazusa</strain>
    </source>
</reference>
<gene>
    <name evidence="2" type="ordered locus">slr1815</name>
</gene>
<dbReference type="AlphaFoldDB" id="P73700"/>
<dbReference type="STRING" id="1148.gene:10498614"/>
<evidence type="ECO:0000313" key="2">
    <source>
        <dbReference type="EMBL" id="BAA17747.1"/>
    </source>
</evidence>
<dbReference type="InterPro" id="IPR013216">
    <property type="entry name" value="Methyltransf_11"/>
</dbReference>
<accession>P73700</accession>
<evidence type="ECO:0000313" key="3">
    <source>
        <dbReference type="Proteomes" id="UP000001425"/>
    </source>
</evidence>
<dbReference type="InterPro" id="IPR029063">
    <property type="entry name" value="SAM-dependent_MTases_sf"/>
</dbReference>
<dbReference type="eggNOG" id="COG4627">
    <property type="taxonomic scope" value="Bacteria"/>
</dbReference>
<keyword evidence="3" id="KW-1185">Reference proteome</keyword>
<name>P73700_SYNY3</name>